<evidence type="ECO:0000256" key="2">
    <source>
        <dbReference type="ARBA" id="ARBA00022670"/>
    </source>
</evidence>
<dbReference type="Pfam" id="PF00877">
    <property type="entry name" value="NLPC_P60"/>
    <property type="match status" value="1"/>
</dbReference>
<name>A0A0V8JR99_9BACI</name>
<comment type="caution">
    <text evidence="10">The sequence shown here is derived from an EMBL/GenBank/DDBJ whole genome shotgun (WGS) entry which is preliminary data.</text>
</comment>
<dbReference type="PANTHER" id="PTHR47053:SF1">
    <property type="entry name" value="MUREIN DD-ENDOPEPTIDASE MEPH-RELATED"/>
    <property type="match status" value="1"/>
</dbReference>
<dbReference type="InterPro" id="IPR051202">
    <property type="entry name" value="Peptidase_C40"/>
</dbReference>
<gene>
    <name evidence="10" type="ORF">AS180_02560</name>
</gene>
<dbReference type="PANTHER" id="PTHR47053">
    <property type="entry name" value="MUREIN DD-ENDOPEPTIDASE MEPH-RELATED"/>
    <property type="match status" value="1"/>
</dbReference>
<dbReference type="EMBL" id="LNQP01000005">
    <property type="protein sequence ID" value="KSU89448.1"/>
    <property type="molecule type" value="Genomic_DNA"/>
</dbReference>
<feature type="region of interest" description="Disordered" evidence="7">
    <location>
        <begin position="228"/>
        <end position="300"/>
    </location>
</feature>
<dbReference type="InterPro" id="IPR000064">
    <property type="entry name" value="NLP_P60_dom"/>
</dbReference>
<feature type="compositionally biased region" description="Basic and acidic residues" evidence="7">
    <location>
        <begin position="260"/>
        <end position="274"/>
    </location>
</feature>
<feature type="chain" id="PRO_5006894115" evidence="8">
    <location>
        <begin position="32"/>
        <end position="446"/>
    </location>
</feature>
<feature type="domain" description="NlpC/P60" evidence="9">
    <location>
        <begin position="316"/>
        <end position="446"/>
    </location>
</feature>
<dbReference type="SUPFAM" id="SSF54001">
    <property type="entry name" value="Cysteine proteinases"/>
    <property type="match status" value="1"/>
</dbReference>
<dbReference type="Gene3D" id="3.90.1720.10">
    <property type="entry name" value="endopeptidase domain like (from Nostoc punctiforme)"/>
    <property type="match status" value="1"/>
</dbReference>
<evidence type="ECO:0000256" key="4">
    <source>
        <dbReference type="ARBA" id="ARBA00022801"/>
    </source>
</evidence>
<dbReference type="Proteomes" id="UP000053681">
    <property type="component" value="Unassembled WGS sequence"/>
</dbReference>
<keyword evidence="11" id="KW-1185">Reference proteome</keyword>
<proteinExistence type="inferred from homology"/>
<dbReference type="AlphaFoldDB" id="A0A0V8JR99"/>
<evidence type="ECO:0000256" key="1">
    <source>
        <dbReference type="ARBA" id="ARBA00007074"/>
    </source>
</evidence>
<sequence>MEEFKVNKKAIFANAAVVLGLSSVFSTEAFASTINEMENQKTTIQQEREELQGKISSANEEKKRLEKEQSSLSAQLERLKLAAKENEKKVTDTEDSIKQTTEKIDILQKDIDTLNEKLEERNQVLAQRAKALQEAGGSVDYVQVLLGSQSFSDFVDRSVAVSTIISADRDILKETKEMQDEVAQKQSSVKGKLKDLEAMKEELKGINEYLAEQKAEQETLAAQLNEKKSENAQQVASLTEQETDLSTQEQTLTDSIAAKKQREQEQKEAAEKAEQQVATASGQSIAEKAAPAQDNESTKATLKATVEAPAAKSAPAASHSNVATVGNKWIGNSAYVFGGGRTQADINRGFFDCSSFVHWAYSQVGVELGPRGYVSTETLKHAGTQISASQMQPGDLVFFNTYKTDGHVGIYVGNGKFIGAQSKGVGIADMTQGYWKKKFNGRVVRI</sequence>
<evidence type="ECO:0000313" key="10">
    <source>
        <dbReference type="EMBL" id="KSU89448.1"/>
    </source>
</evidence>
<keyword evidence="3 8" id="KW-0732">Signal</keyword>
<evidence type="ECO:0000259" key="9">
    <source>
        <dbReference type="PROSITE" id="PS51935"/>
    </source>
</evidence>
<evidence type="ECO:0000256" key="5">
    <source>
        <dbReference type="ARBA" id="ARBA00022807"/>
    </source>
</evidence>
<evidence type="ECO:0000256" key="3">
    <source>
        <dbReference type="ARBA" id="ARBA00022729"/>
    </source>
</evidence>
<dbReference type="InterPro" id="IPR038765">
    <property type="entry name" value="Papain-like_cys_pep_sf"/>
</dbReference>
<feature type="signal peptide" evidence="8">
    <location>
        <begin position="1"/>
        <end position="31"/>
    </location>
</feature>
<evidence type="ECO:0000256" key="8">
    <source>
        <dbReference type="SAM" id="SignalP"/>
    </source>
</evidence>
<comment type="similarity">
    <text evidence="1">Belongs to the peptidase C40 family.</text>
</comment>
<reference evidence="10 11" key="1">
    <citation type="submission" date="2015-11" db="EMBL/GenBank/DDBJ databases">
        <title>Bacillus caseinolyticus sp nov.</title>
        <authorList>
            <person name="Dastager S.G."/>
            <person name="Mawlankar R."/>
        </authorList>
    </citation>
    <scope>NUCLEOTIDE SEQUENCE [LARGE SCALE GENOMIC DNA]</scope>
    <source>
        <strain evidence="10 11">SGD-V-76</strain>
    </source>
</reference>
<organism evidence="10 11">
    <name type="scientific">Priestia veravalensis</name>
    <dbReference type="NCBI Taxonomy" id="1414648"/>
    <lineage>
        <taxon>Bacteria</taxon>
        <taxon>Bacillati</taxon>
        <taxon>Bacillota</taxon>
        <taxon>Bacilli</taxon>
        <taxon>Bacillales</taxon>
        <taxon>Bacillaceae</taxon>
        <taxon>Priestia</taxon>
    </lineage>
</organism>
<keyword evidence="4" id="KW-0378">Hydrolase</keyword>
<evidence type="ECO:0000256" key="6">
    <source>
        <dbReference type="SAM" id="Coils"/>
    </source>
</evidence>
<accession>A0A0V8JR99</accession>
<dbReference type="GO" id="GO:0006508">
    <property type="term" value="P:proteolysis"/>
    <property type="evidence" value="ECO:0007669"/>
    <property type="project" value="UniProtKB-KW"/>
</dbReference>
<dbReference type="Pfam" id="PF24568">
    <property type="entry name" value="CC_PcsB"/>
    <property type="match status" value="1"/>
</dbReference>
<dbReference type="Gene3D" id="6.10.250.3150">
    <property type="match status" value="1"/>
</dbReference>
<feature type="coiled-coil region" evidence="6">
    <location>
        <begin position="30"/>
        <end position="135"/>
    </location>
</feature>
<dbReference type="GO" id="GO:0008234">
    <property type="term" value="F:cysteine-type peptidase activity"/>
    <property type="evidence" value="ECO:0007669"/>
    <property type="project" value="UniProtKB-KW"/>
</dbReference>
<dbReference type="PROSITE" id="PS51935">
    <property type="entry name" value="NLPC_P60"/>
    <property type="match status" value="1"/>
</dbReference>
<evidence type="ECO:0000313" key="11">
    <source>
        <dbReference type="Proteomes" id="UP000053681"/>
    </source>
</evidence>
<feature type="compositionally biased region" description="Polar residues" evidence="7">
    <location>
        <begin position="231"/>
        <end position="254"/>
    </location>
</feature>
<evidence type="ECO:0000256" key="7">
    <source>
        <dbReference type="SAM" id="MobiDB-lite"/>
    </source>
</evidence>
<protein>
    <submittedName>
        <fullName evidence="10">Peptidase</fullName>
    </submittedName>
</protein>
<keyword evidence="2" id="KW-0645">Protease</keyword>
<keyword evidence="6" id="KW-0175">Coiled coil</keyword>
<dbReference type="InterPro" id="IPR057309">
    <property type="entry name" value="PcsB_CC"/>
</dbReference>
<keyword evidence="5" id="KW-0788">Thiol protease</keyword>